<feature type="non-terminal residue" evidence="2">
    <location>
        <position position="79"/>
    </location>
</feature>
<organism evidence="2">
    <name type="scientific">Tanacetum cinerariifolium</name>
    <name type="common">Dalmatian daisy</name>
    <name type="synonym">Chrysanthemum cinerariifolium</name>
    <dbReference type="NCBI Taxonomy" id="118510"/>
    <lineage>
        <taxon>Eukaryota</taxon>
        <taxon>Viridiplantae</taxon>
        <taxon>Streptophyta</taxon>
        <taxon>Embryophyta</taxon>
        <taxon>Tracheophyta</taxon>
        <taxon>Spermatophyta</taxon>
        <taxon>Magnoliopsida</taxon>
        <taxon>eudicotyledons</taxon>
        <taxon>Gunneridae</taxon>
        <taxon>Pentapetalae</taxon>
        <taxon>asterids</taxon>
        <taxon>campanulids</taxon>
        <taxon>Asterales</taxon>
        <taxon>Asteraceae</taxon>
        <taxon>Asteroideae</taxon>
        <taxon>Anthemideae</taxon>
        <taxon>Anthemidinae</taxon>
        <taxon>Tanacetum</taxon>
    </lineage>
</organism>
<sequence length="79" mass="8346">PVQAVEHYRAIAGGRKRGRRAGHPSAGVHGGRGQLPRLDFAGREHACDERPGVSHRLPAPAAGAAPGHGYRAAHHLRQP</sequence>
<dbReference type="AlphaFoldDB" id="A0A699XNM7"/>
<feature type="region of interest" description="Disordered" evidence="1">
    <location>
        <begin position="12"/>
        <end position="35"/>
    </location>
</feature>
<feature type="region of interest" description="Disordered" evidence="1">
    <location>
        <begin position="49"/>
        <end position="79"/>
    </location>
</feature>
<gene>
    <name evidence="2" type="ORF">Tci_932832</name>
</gene>
<name>A0A699XNM7_TANCI</name>
<feature type="compositionally biased region" description="Low complexity" evidence="1">
    <location>
        <begin position="58"/>
        <end position="70"/>
    </location>
</feature>
<evidence type="ECO:0000313" key="2">
    <source>
        <dbReference type="EMBL" id="GFD60863.1"/>
    </source>
</evidence>
<protein>
    <submittedName>
        <fullName evidence="2">Uncharacterized protein</fullName>
    </submittedName>
</protein>
<evidence type="ECO:0000256" key="1">
    <source>
        <dbReference type="SAM" id="MobiDB-lite"/>
    </source>
</evidence>
<feature type="non-terminal residue" evidence="2">
    <location>
        <position position="1"/>
    </location>
</feature>
<comment type="caution">
    <text evidence="2">The sequence shown here is derived from an EMBL/GenBank/DDBJ whole genome shotgun (WGS) entry which is preliminary data.</text>
</comment>
<proteinExistence type="predicted"/>
<accession>A0A699XNM7</accession>
<dbReference type="EMBL" id="BKCJ011883570">
    <property type="protein sequence ID" value="GFD60863.1"/>
    <property type="molecule type" value="Genomic_DNA"/>
</dbReference>
<reference evidence="2" key="1">
    <citation type="journal article" date="2019" name="Sci. Rep.">
        <title>Draft genome of Tanacetum cinerariifolium, the natural source of mosquito coil.</title>
        <authorList>
            <person name="Yamashiro T."/>
            <person name="Shiraishi A."/>
            <person name="Satake H."/>
            <person name="Nakayama K."/>
        </authorList>
    </citation>
    <scope>NUCLEOTIDE SEQUENCE</scope>
</reference>